<comment type="catalytic activity">
    <reaction evidence="1 5">
        <text>uridine(55) in tRNA = pseudouridine(55) in tRNA</text>
        <dbReference type="Rhea" id="RHEA:42532"/>
        <dbReference type="Rhea" id="RHEA-COMP:10101"/>
        <dbReference type="Rhea" id="RHEA-COMP:10102"/>
        <dbReference type="ChEBI" id="CHEBI:65314"/>
        <dbReference type="ChEBI" id="CHEBI:65315"/>
        <dbReference type="EC" id="5.4.99.25"/>
    </reaction>
</comment>
<accession>A0A0R1YTU1</accession>
<dbReference type="InterPro" id="IPR020103">
    <property type="entry name" value="PsdUridine_synth_cat_dom_sf"/>
</dbReference>
<dbReference type="EMBL" id="AZFZ01000019">
    <property type="protein sequence ID" value="KRM44132.1"/>
    <property type="molecule type" value="Genomic_DNA"/>
</dbReference>
<dbReference type="GO" id="GO:1990481">
    <property type="term" value="P:mRNA pseudouridine synthesis"/>
    <property type="evidence" value="ECO:0007669"/>
    <property type="project" value="TreeGrafter"/>
</dbReference>
<dbReference type="Gene3D" id="3.30.2350.10">
    <property type="entry name" value="Pseudouridine synthase"/>
    <property type="match status" value="1"/>
</dbReference>
<feature type="active site" description="Nucleophile" evidence="5">
    <location>
        <position position="38"/>
    </location>
</feature>
<dbReference type="HAMAP" id="MF_01080">
    <property type="entry name" value="TruB_bact"/>
    <property type="match status" value="1"/>
</dbReference>
<keyword evidence="3 5" id="KW-0819">tRNA processing</keyword>
<comment type="similarity">
    <text evidence="2 5">Belongs to the pseudouridine synthase TruB family. Type 1 subfamily.</text>
</comment>
<dbReference type="Proteomes" id="UP000051010">
    <property type="component" value="Unassembled WGS sequence"/>
</dbReference>
<proteinExistence type="inferred from homology"/>
<dbReference type="EC" id="5.4.99.25" evidence="5"/>
<dbReference type="Pfam" id="PF01509">
    <property type="entry name" value="TruB_N"/>
    <property type="match status" value="1"/>
</dbReference>
<dbReference type="PANTHER" id="PTHR13767:SF2">
    <property type="entry name" value="PSEUDOURIDYLATE SYNTHASE TRUB1"/>
    <property type="match status" value="1"/>
</dbReference>
<evidence type="ECO:0000313" key="8">
    <source>
        <dbReference type="EMBL" id="KRM44132.1"/>
    </source>
</evidence>
<comment type="function">
    <text evidence="5">Responsible for synthesis of pseudouridine from uracil-55 in the psi GC loop of transfer RNAs.</text>
</comment>
<organism evidence="8 9">
    <name type="scientific">Lentilactobacillus parafarraginis DSM 18390 = JCM 14109</name>
    <dbReference type="NCBI Taxonomy" id="1423786"/>
    <lineage>
        <taxon>Bacteria</taxon>
        <taxon>Bacillati</taxon>
        <taxon>Bacillota</taxon>
        <taxon>Bacilli</taxon>
        <taxon>Lactobacillales</taxon>
        <taxon>Lactobacillaceae</taxon>
        <taxon>Lentilactobacillus</taxon>
    </lineage>
</organism>
<keyword evidence="4 5" id="KW-0413">Isomerase</keyword>
<dbReference type="CDD" id="cd02573">
    <property type="entry name" value="PseudoU_synth_EcTruB"/>
    <property type="match status" value="1"/>
</dbReference>
<dbReference type="SUPFAM" id="SSF55120">
    <property type="entry name" value="Pseudouridine synthase"/>
    <property type="match status" value="1"/>
</dbReference>
<comment type="caution">
    <text evidence="8">The sequence shown here is derived from an EMBL/GenBank/DDBJ whole genome shotgun (WGS) entry which is preliminary data.</text>
</comment>
<dbReference type="NCBIfam" id="TIGR00431">
    <property type="entry name" value="TruB"/>
    <property type="match status" value="1"/>
</dbReference>
<dbReference type="InterPro" id="IPR032819">
    <property type="entry name" value="TruB_C"/>
</dbReference>
<dbReference type="RefSeq" id="WP_056980251.1">
    <property type="nucleotide sequence ID" value="NZ_AZFZ01000019.1"/>
</dbReference>
<evidence type="ECO:0000256" key="4">
    <source>
        <dbReference type="ARBA" id="ARBA00023235"/>
    </source>
</evidence>
<feature type="domain" description="tRNA pseudouridylate synthase B C-terminal" evidence="7">
    <location>
        <begin position="180"/>
        <end position="234"/>
    </location>
</feature>
<dbReference type="Pfam" id="PF16198">
    <property type="entry name" value="TruB_C_2"/>
    <property type="match status" value="1"/>
</dbReference>
<dbReference type="PATRIC" id="fig|1423786.4.peg.866"/>
<name>A0A0R1YTU1_9LACO</name>
<dbReference type="InterPro" id="IPR002501">
    <property type="entry name" value="PsdUridine_synth_N"/>
</dbReference>
<evidence type="ECO:0000313" key="9">
    <source>
        <dbReference type="Proteomes" id="UP000051010"/>
    </source>
</evidence>
<dbReference type="InterPro" id="IPR014780">
    <property type="entry name" value="tRNA_psdUridine_synth_TruB"/>
</dbReference>
<dbReference type="GO" id="GO:0003723">
    <property type="term" value="F:RNA binding"/>
    <property type="evidence" value="ECO:0007669"/>
    <property type="project" value="InterPro"/>
</dbReference>
<evidence type="ECO:0000256" key="3">
    <source>
        <dbReference type="ARBA" id="ARBA00022694"/>
    </source>
</evidence>
<dbReference type="PANTHER" id="PTHR13767">
    <property type="entry name" value="TRNA-PSEUDOURIDINE SYNTHASE"/>
    <property type="match status" value="1"/>
</dbReference>
<evidence type="ECO:0000259" key="7">
    <source>
        <dbReference type="Pfam" id="PF16198"/>
    </source>
</evidence>
<protein>
    <recommendedName>
        <fullName evidence="5">tRNA pseudouridine synthase B</fullName>
        <ecNumber evidence="5">5.4.99.25</ecNumber>
    </recommendedName>
    <alternativeName>
        <fullName evidence="5">tRNA pseudouridine(55) synthase</fullName>
        <shortName evidence="5">Psi55 synthase</shortName>
    </alternativeName>
    <alternativeName>
        <fullName evidence="5">tRNA pseudouridylate synthase</fullName>
    </alternativeName>
    <alternativeName>
        <fullName evidence="5">tRNA-uridine isomerase</fullName>
    </alternativeName>
</protein>
<reference evidence="8 9" key="1">
    <citation type="journal article" date="2015" name="Genome Announc.">
        <title>Expanding the biotechnology potential of lactobacilli through comparative genomics of 213 strains and associated genera.</title>
        <authorList>
            <person name="Sun Z."/>
            <person name="Harris H.M."/>
            <person name="McCann A."/>
            <person name="Guo C."/>
            <person name="Argimon S."/>
            <person name="Zhang W."/>
            <person name="Yang X."/>
            <person name="Jeffery I.B."/>
            <person name="Cooney J.C."/>
            <person name="Kagawa T.F."/>
            <person name="Liu W."/>
            <person name="Song Y."/>
            <person name="Salvetti E."/>
            <person name="Wrobel A."/>
            <person name="Rasinkangas P."/>
            <person name="Parkhill J."/>
            <person name="Rea M.C."/>
            <person name="O'Sullivan O."/>
            <person name="Ritari J."/>
            <person name="Douillard F.P."/>
            <person name="Paul Ross R."/>
            <person name="Yang R."/>
            <person name="Briner A.E."/>
            <person name="Felis G.E."/>
            <person name="de Vos W.M."/>
            <person name="Barrangou R."/>
            <person name="Klaenhammer T.R."/>
            <person name="Caufield P.W."/>
            <person name="Cui Y."/>
            <person name="Zhang H."/>
            <person name="O'Toole P.W."/>
        </authorList>
    </citation>
    <scope>NUCLEOTIDE SEQUENCE [LARGE SCALE GENOMIC DNA]</scope>
    <source>
        <strain evidence="8 9">DSM 18390</strain>
    </source>
</reference>
<sequence length="303" mass="33916">MDGVIALYKERGMTSHDCISRLRKILHTSKIGHTGTLDPNVDGVLPVCIGQATKISEILMGSGKVYQGEITLGMAYDTEDLDGKIIAQQPVETPLTDQEIDRALAQLTGDIMQTPPMYSAVKVNGHKLYEYARRGETIHRDPRQIHISRFNQIKPAIYNPTSQQQTIFFEVACSKGTYVRTLAVDFGKLLNLPAVMSSLTRIQSGGFQLSQCVTLKQVADAVADHNLGSVMRSLSEALAGYPGYQMDDSRWQIILHGGFLDQSISKNRDPIIRMDFEGTTRALYQFDAKRHVYRPYKMFLNKN</sequence>
<feature type="domain" description="Pseudouridine synthase II N-terminal" evidence="6">
    <location>
        <begin position="23"/>
        <end position="179"/>
    </location>
</feature>
<evidence type="ECO:0000256" key="1">
    <source>
        <dbReference type="ARBA" id="ARBA00000385"/>
    </source>
</evidence>
<dbReference type="GO" id="GO:0160148">
    <property type="term" value="F:tRNA pseudouridine(55) synthase activity"/>
    <property type="evidence" value="ECO:0007669"/>
    <property type="project" value="UniProtKB-EC"/>
</dbReference>
<evidence type="ECO:0000259" key="6">
    <source>
        <dbReference type="Pfam" id="PF01509"/>
    </source>
</evidence>
<evidence type="ECO:0000256" key="5">
    <source>
        <dbReference type="HAMAP-Rule" id="MF_01080"/>
    </source>
</evidence>
<dbReference type="GO" id="GO:0031119">
    <property type="term" value="P:tRNA pseudouridine synthesis"/>
    <property type="evidence" value="ECO:0007669"/>
    <property type="project" value="UniProtKB-UniRule"/>
</dbReference>
<dbReference type="FunFam" id="3.30.2350.10:FF:000011">
    <property type="entry name" value="tRNA pseudouridine synthase B"/>
    <property type="match status" value="1"/>
</dbReference>
<evidence type="ECO:0000256" key="2">
    <source>
        <dbReference type="ARBA" id="ARBA00005642"/>
    </source>
</evidence>
<gene>
    <name evidence="5" type="primary">truB</name>
    <name evidence="8" type="ORF">FD47_GL000823</name>
</gene>
<dbReference type="AlphaFoldDB" id="A0A0R1YTU1"/>